<dbReference type="OrthoDB" id="3855658at2"/>
<evidence type="ECO:0000313" key="2">
    <source>
        <dbReference type="Proteomes" id="UP000014629"/>
    </source>
</evidence>
<dbReference type="PATRIC" id="fig|1286094.4.peg.7029"/>
<evidence type="ECO:0000313" key="1">
    <source>
        <dbReference type="EMBL" id="EPH39898.1"/>
    </source>
</evidence>
<keyword evidence="2" id="KW-1185">Reference proteome</keyword>
<dbReference type="EMBL" id="AOPZ01000478">
    <property type="protein sequence ID" value="EPH39898.1"/>
    <property type="molecule type" value="Genomic_DNA"/>
</dbReference>
<dbReference type="Proteomes" id="UP000014629">
    <property type="component" value="Unassembled WGS sequence"/>
</dbReference>
<organism evidence="1 2">
    <name type="scientific">Streptomyces aurantiacus JA 4570</name>
    <dbReference type="NCBI Taxonomy" id="1286094"/>
    <lineage>
        <taxon>Bacteria</taxon>
        <taxon>Bacillati</taxon>
        <taxon>Actinomycetota</taxon>
        <taxon>Actinomycetes</taxon>
        <taxon>Kitasatosporales</taxon>
        <taxon>Streptomycetaceae</taxon>
        <taxon>Streptomyces</taxon>
        <taxon>Streptomyces aurantiacus group</taxon>
    </lineage>
</organism>
<comment type="caution">
    <text evidence="1">The sequence shown here is derived from an EMBL/GenBank/DDBJ whole genome shotgun (WGS) entry which is preliminary data.</text>
</comment>
<accession>S3Z9U2</accession>
<reference evidence="1 2" key="1">
    <citation type="submission" date="2013-02" db="EMBL/GenBank/DDBJ databases">
        <title>Draft Genome Sequence of Streptomyces aurantiacus, Which Produces Setomimycin.</title>
        <authorList>
            <person name="Gruening B.A."/>
            <person name="Praeg A."/>
            <person name="Erxleben A."/>
            <person name="Guenther S."/>
            <person name="Mueller M."/>
        </authorList>
    </citation>
    <scope>NUCLEOTIDE SEQUENCE [LARGE SCALE GENOMIC DNA]</scope>
    <source>
        <strain evidence="1 2">JA 4570</strain>
    </source>
</reference>
<dbReference type="AlphaFoldDB" id="S3Z9U2"/>
<proteinExistence type="predicted"/>
<sequence>MRSDLAMEELTVSLRALHAVAAGFPALPAPSVHVSPIFPKRLELSLHDDFGAFEPWRLALGIACEDVQFGVQRGGRTFVLEARADFAGASVHLTAFSVAPDARGGGSDA</sequence>
<protein>
    <submittedName>
        <fullName evidence="1">Uncharacterized protein</fullName>
    </submittedName>
</protein>
<gene>
    <name evidence="1" type="ORF">STRAU_7104</name>
</gene>
<name>S3Z9U2_9ACTN</name>